<dbReference type="Gene3D" id="1.10.287.630">
    <property type="entry name" value="Helix hairpin bin"/>
    <property type="match status" value="1"/>
</dbReference>
<proteinExistence type="predicted"/>
<gene>
    <name evidence="4" type="ORF">TrST_g8365</name>
</gene>
<feature type="transmembrane region" description="Helical" evidence="2">
    <location>
        <begin position="251"/>
        <end position="273"/>
    </location>
</feature>
<dbReference type="GO" id="GO:0035725">
    <property type="term" value="P:sodium ion transmembrane transport"/>
    <property type="evidence" value="ECO:0007669"/>
    <property type="project" value="TreeGrafter"/>
</dbReference>
<dbReference type="InterPro" id="IPR000595">
    <property type="entry name" value="cNMP-bd_dom"/>
</dbReference>
<reference evidence="5" key="1">
    <citation type="journal article" date="2023" name="Commun. Biol.">
        <title>Genome analysis of Parmales, the sister group of diatoms, reveals the evolutionary specialization of diatoms from phago-mixotrophs to photoautotrophs.</title>
        <authorList>
            <person name="Ban H."/>
            <person name="Sato S."/>
            <person name="Yoshikawa S."/>
            <person name="Yamada K."/>
            <person name="Nakamura Y."/>
            <person name="Ichinomiya M."/>
            <person name="Sato N."/>
            <person name="Blanc-Mathieu R."/>
            <person name="Endo H."/>
            <person name="Kuwata A."/>
            <person name="Ogata H."/>
        </authorList>
    </citation>
    <scope>NUCLEOTIDE SEQUENCE [LARGE SCALE GENOMIC DNA]</scope>
    <source>
        <strain evidence="5">NIES 3701</strain>
    </source>
</reference>
<evidence type="ECO:0000313" key="4">
    <source>
        <dbReference type="EMBL" id="GMH60121.1"/>
    </source>
</evidence>
<evidence type="ECO:0000256" key="2">
    <source>
        <dbReference type="SAM" id="Phobius"/>
    </source>
</evidence>
<feature type="compositionally biased region" description="Basic and acidic residues" evidence="1">
    <location>
        <begin position="9"/>
        <end position="19"/>
    </location>
</feature>
<feature type="transmembrane region" description="Helical" evidence="2">
    <location>
        <begin position="336"/>
        <end position="355"/>
    </location>
</feature>
<dbReference type="CDD" id="cd00038">
    <property type="entry name" value="CAP_ED"/>
    <property type="match status" value="1"/>
</dbReference>
<feature type="transmembrane region" description="Helical" evidence="2">
    <location>
        <begin position="121"/>
        <end position="142"/>
    </location>
</feature>
<organism evidence="4 5">
    <name type="scientific">Triparma strigata</name>
    <dbReference type="NCBI Taxonomy" id="1606541"/>
    <lineage>
        <taxon>Eukaryota</taxon>
        <taxon>Sar</taxon>
        <taxon>Stramenopiles</taxon>
        <taxon>Ochrophyta</taxon>
        <taxon>Bolidophyceae</taxon>
        <taxon>Parmales</taxon>
        <taxon>Triparmaceae</taxon>
        <taxon>Triparma</taxon>
    </lineage>
</organism>
<feature type="region of interest" description="Disordered" evidence="1">
    <location>
        <begin position="817"/>
        <end position="870"/>
    </location>
</feature>
<dbReference type="SMART" id="SM00100">
    <property type="entry name" value="cNMP"/>
    <property type="match status" value="1"/>
</dbReference>
<feature type="compositionally biased region" description="Basic and acidic residues" evidence="1">
    <location>
        <begin position="824"/>
        <end position="836"/>
    </location>
</feature>
<keyword evidence="5" id="KW-1185">Reference proteome</keyword>
<keyword evidence="2" id="KW-0472">Membrane</keyword>
<dbReference type="EMBL" id="BRXY01000063">
    <property type="protein sequence ID" value="GMH60121.1"/>
    <property type="molecule type" value="Genomic_DNA"/>
</dbReference>
<comment type="caution">
    <text evidence="4">The sequence shown here is derived from an EMBL/GenBank/DDBJ whole genome shotgun (WGS) entry which is preliminary data.</text>
</comment>
<dbReference type="InterPro" id="IPR018490">
    <property type="entry name" value="cNMP-bd_dom_sf"/>
</dbReference>
<dbReference type="PANTHER" id="PTHR45689">
    <property type="entry name" value="I[[H]] CHANNEL, ISOFORM E"/>
    <property type="match status" value="1"/>
</dbReference>
<feature type="transmembrane region" description="Helical" evidence="2">
    <location>
        <begin position="187"/>
        <end position="210"/>
    </location>
</feature>
<protein>
    <recommendedName>
        <fullName evidence="3">Cyclic nucleotide-binding domain-containing protein</fullName>
    </recommendedName>
</protein>
<dbReference type="Gene3D" id="1.10.287.70">
    <property type="match status" value="1"/>
</dbReference>
<dbReference type="Gene3D" id="2.60.120.10">
    <property type="entry name" value="Jelly Rolls"/>
    <property type="match status" value="1"/>
</dbReference>
<dbReference type="SUPFAM" id="SSF81324">
    <property type="entry name" value="Voltage-gated potassium channels"/>
    <property type="match status" value="1"/>
</dbReference>
<sequence length="870" mass="98489">MQSPTTVSRDFDERRKSDRVSSVNSEARRELSPHKPELTLDPNIESDMTLTNMLKMKLQARFGMLAKKSHLKHKHDIQILHQDDVNEDLIVSGENSHPALPLWDQIKTHVIHPNERSRRSFDFCTVVFVIFLLYKIPFDVAFDWYENNDTETSFLIFLDFWFFIDIVLNFKTGYIHNGTVVMNPNKVFLHYLTGWFVIDLLGTIPFKYMIDPDQATSGKSIKLTKFFKIPKLLRISRILKYLRDNRQVYDIFKVLVFVIVSIHIGACLWVLALDPCPVDYDIATMPWCNSNSVYEMYFESLHVVCVMILGVSNSHIMAPDTLDGLLTQTLNKSQVYALSILYMIYGLYIGAILVAEMTVYVMGRTQGSSAFQIKIDRVRHEMEYYSVPEGLRAQVGAYYDYIWVNQKQFDDNIGLLSDRTMSTDLQRKLALHLFKDVVSHISFFAEVDDVVLGQICLSLKTLVFLPKDMILFKGDVGKELFIIAKGVVEVMRDDLPSDKRAAANQILLRSGSFFGEIALVMEVRRTCSVQARTVCEINILLQRTFDDILREHPDFAKKMNELVVARQLETSMARIGINQGMKIRQADLDYANDAVAKQMEDGLLRRELTAGNAPSAKPFGNVPIHPEVEASGAQPILDVENIHSPEELERRSSISPADRDTEAMPNLFDELERRKSIQSGDFDTQGPLSVTSHADARGRRTTNMKAQGQFRIGEDVNLLKVHPSILAAGGADTFDRMDQRMDQVQAGDHAGQLIENRTMRGEGASHSQRIQKKQMDQIESRMAANEKMLEKVLTKLDNQMSRESVLRIGNAISPLVNSNSRRALHPDPDSDGRESPDPPSIMEGPPSTTNTSRLGEAIASLKEGDEEGGE</sequence>
<dbReference type="PROSITE" id="PS50042">
    <property type="entry name" value="CNMP_BINDING_3"/>
    <property type="match status" value="1"/>
</dbReference>
<name>A0A9W6ZXB6_9STRA</name>
<dbReference type="AlphaFoldDB" id="A0A9W6ZXB6"/>
<keyword evidence="2" id="KW-0812">Transmembrane</keyword>
<dbReference type="Proteomes" id="UP001165085">
    <property type="component" value="Unassembled WGS sequence"/>
</dbReference>
<dbReference type="GO" id="GO:0003254">
    <property type="term" value="P:regulation of membrane depolarization"/>
    <property type="evidence" value="ECO:0007669"/>
    <property type="project" value="TreeGrafter"/>
</dbReference>
<dbReference type="GO" id="GO:0005249">
    <property type="term" value="F:voltage-gated potassium channel activity"/>
    <property type="evidence" value="ECO:0007669"/>
    <property type="project" value="TreeGrafter"/>
</dbReference>
<dbReference type="Pfam" id="PF00027">
    <property type="entry name" value="cNMP_binding"/>
    <property type="match status" value="1"/>
</dbReference>
<dbReference type="SUPFAM" id="SSF51206">
    <property type="entry name" value="cAMP-binding domain-like"/>
    <property type="match status" value="1"/>
</dbReference>
<feature type="region of interest" description="Disordered" evidence="1">
    <location>
        <begin position="1"/>
        <end position="42"/>
    </location>
</feature>
<dbReference type="GO" id="GO:0098855">
    <property type="term" value="C:HCN channel complex"/>
    <property type="evidence" value="ECO:0007669"/>
    <property type="project" value="TreeGrafter"/>
</dbReference>
<dbReference type="InterPro" id="IPR051413">
    <property type="entry name" value="K/Na_HCN_channel"/>
</dbReference>
<keyword evidence="2" id="KW-1133">Transmembrane helix</keyword>
<feature type="region of interest" description="Disordered" evidence="1">
    <location>
        <begin position="642"/>
        <end position="661"/>
    </location>
</feature>
<evidence type="ECO:0000256" key="1">
    <source>
        <dbReference type="SAM" id="MobiDB-lite"/>
    </source>
</evidence>
<dbReference type="InterPro" id="IPR014710">
    <property type="entry name" value="RmlC-like_jellyroll"/>
</dbReference>
<evidence type="ECO:0000259" key="3">
    <source>
        <dbReference type="PROSITE" id="PS50042"/>
    </source>
</evidence>
<feature type="compositionally biased region" description="Basic and acidic residues" evidence="1">
    <location>
        <begin position="26"/>
        <end position="38"/>
    </location>
</feature>
<feature type="transmembrane region" description="Helical" evidence="2">
    <location>
        <begin position="154"/>
        <end position="175"/>
    </location>
</feature>
<dbReference type="OrthoDB" id="421226at2759"/>
<accession>A0A9W6ZXB6</accession>
<dbReference type="PANTHER" id="PTHR45689:SF13">
    <property type="entry name" value="CYCLIC NUCLEOTIDE-BINDING DOMAIN-CONTAINING PROTEIN"/>
    <property type="match status" value="1"/>
</dbReference>
<evidence type="ECO:0000313" key="5">
    <source>
        <dbReference type="Proteomes" id="UP001165085"/>
    </source>
</evidence>
<feature type="domain" description="Cyclic nucleotide-binding" evidence="3">
    <location>
        <begin position="443"/>
        <end position="566"/>
    </location>
</feature>